<organism evidence="1 2">
    <name type="scientific">Meripilus lineatus</name>
    <dbReference type="NCBI Taxonomy" id="2056292"/>
    <lineage>
        <taxon>Eukaryota</taxon>
        <taxon>Fungi</taxon>
        <taxon>Dikarya</taxon>
        <taxon>Basidiomycota</taxon>
        <taxon>Agaricomycotina</taxon>
        <taxon>Agaricomycetes</taxon>
        <taxon>Polyporales</taxon>
        <taxon>Meripilaceae</taxon>
        <taxon>Meripilus</taxon>
    </lineage>
</organism>
<dbReference type="Gene3D" id="3.80.10.10">
    <property type="entry name" value="Ribonuclease Inhibitor"/>
    <property type="match status" value="1"/>
</dbReference>
<sequence length="407" mass="46558">MPAILPLDVDENILHYLTDRDLYRNSDEYRKTLQACTLVCRSWYPICNQRLFKELRIRSPQGLSMLKLAISKPLSFKSISTFTLVEHLDAHHSPGQSQFIHLVPFTLAKNLPNLRTLQIGMEGDTPNTKQRPYPFDRRALRCLDQFRNLEHLSLYNYYFQSFPSLRRFIGAFPKLSRIFLRQVSWDPKTQRSFPVWSTNLSLCNVVMTNCQSNLLAAWFWAPRRLQLSNVGGSIPSSPGPNSPPNLAHDEADLINIPIQKSQDPDFDSSLMNRDAPLSFNQFWGRDIVYFLGTQGDQLHRSLIFMWAFSTAFLQVSVVTFELPSEHNSLEDMKPFDDILAEFASLRRVVLDLLSEKGRRAPMTDETKAKAIGLAGAFKSSLPSTIWRGCDVQVKVDGDTDFGNTEYL</sequence>
<reference evidence="1" key="1">
    <citation type="submission" date="2022-07" db="EMBL/GenBank/DDBJ databases">
        <title>Genome Sequence of Physisporinus lineatus.</title>
        <authorList>
            <person name="Buettner E."/>
        </authorList>
    </citation>
    <scope>NUCLEOTIDE SEQUENCE</scope>
    <source>
        <strain evidence="1">VT162</strain>
    </source>
</reference>
<dbReference type="Proteomes" id="UP001212997">
    <property type="component" value="Unassembled WGS sequence"/>
</dbReference>
<proteinExistence type="predicted"/>
<keyword evidence="2" id="KW-1185">Reference proteome</keyword>
<gene>
    <name evidence="1" type="ORF">NLI96_g12210</name>
</gene>
<evidence type="ECO:0000313" key="2">
    <source>
        <dbReference type="Proteomes" id="UP001212997"/>
    </source>
</evidence>
<dbReference type="InterPro" id="IPR032675">
    <property type="entry name" value="LRR_dom_sf"/>
</dbReference>
<dbReference type="AlphaFoldDB" id="A0AAD5UQH5"/>
<protein>
    <recommendedName>
        <fullName evidence="3">F-box domain-containing protein</fullName>
    </recommendedName>
</protein>
<evidence type="ECO:0000313" key="1">
    <source>
        <dbReference type="EMBL" id="KAJ3474870.1"/>
    </source>
</evidence>
<evidence type="ECO:0008006" key="3">
    <source>
        <dbReference type="Google" id="ProtNLM"/>
    </source>
</evidence>
<dbReference type="EMBL" id="JANAWD010000965">
    <property type="protein sequence ID" value="KAJ3474870.1"/>
    <property type="molecule type" value="Genomic_DNA"/>
</dbReference>
<name>A0AAD5UQH5_9APHY</name>
<comment type="caution">
    <text evidence="1">The sequence shown here is derived from an EMBL/GenBank/DDBJ whole genome shotgun (WGS) entry which is preliminary data.</text>
</comment>
<accession>A0AAD5UQH5</accession>
<dbReference type="SUPFAM" id="SSF52047">
    <property type="entry name" value="RNI-like"/>
    <property type="match status" value="1"/>
</dbReference>